<evidence type="ECO:0000256" key="10">
    <source>
        <dbReference type="HAMAP-Rule" id="MF_00392"/>
    </source>
</evidence>
<feature type="region of interest" description="Disordered" evidence="11">
    <location>
        <begin position="1"/>
        <end position="51"/>
    </location>
</feature>
<keyword evidence="8 10" id="KW-0443">Lipid metabolism</keyword>
<dbReference type="GO" id="GO:0016020">
    <property type="term" value="C:membrane"/>
    <property type="evidence" value="ECO:0007669"/>
    <property type="project" value="GOC"/>
</dbReference>
<evidence type="ECO:0000256" key="8">
    <source>
        <dbReference type="ARBA" id="ARBA00023098"/>
    </source>
</evidence>
<organism evidence="12">
    <name type="scientific">Desulfobacca acetoxidans</name>
    <dbReference type="NCBI Taxonomy" id="60893"/>
    <lineage>
        <taxon>Bacteria</taxon>
        <taxon>Pseudomonadati</taxon>
        <taxon>Thermodesulfobacteriota</taxon>
        <taxon>Desulfobaccia</taxon>
        <taxon>Desulfobaccales</taxon>
        <taxon>Desulfobaccaceae</taxon>
        <taxon>Desulfobacca</taxon>
    </lineage>
</organism>
<comment type="caution">
    <text evidence="12">The sequence shown here is derived from an EMBL/GenBank/DDBJ whole genome shotgun (WGS) entry which is preliminary data.</text>
</comment>
<evidence type="ECO:0000256" key="9">
    <source>
        <dbReference type="ARBA" id="ARBA00048975"/>
    </source>
</evidence>
<dbReference type="PANTHER" id="PTHR30372:SF4">
    <property type="entry name" value="LIPID-A-DISACCHARIDE SYNTHASE, MITOCHONDRIAL-RELATED"/>
    <property type="match status" value="1"/>
</dbReference>
<accession>A0A7C5AMI7</accession>
<keyword evidence="7 10" id="KW-0808">Transferase</keyword>
<dbReference type="EMBL" id="DTKJ01000060">
    <property type="protein sequence ID" value="HGZ12391.1"/>
    <property type="molecule type" value="Genomic_DNA"/>
</dbReference>
<evidence type="ECO:0000256" key="7">
    <source>
        <dbReference type="ARBA" id="ARBA00022679"/>
    </source>
</evidence>
<dbReference type="GO" id="GO:0008915">
    <property type="term" value="F:lipid-A-disaccharide synthase activity"/>
    <property type="evidence" value="ECO:0007669"/>
    <property type="project" value="UniProtKB-UniRule"/>
</dbReference>
<dbReference type="PANTHER" id="PTHR30372">
    <property type="entry name" value="LIPID-A-DISACCHARIDE SYNTHASE"/>
    <property type="match status" value="1"/>
</dbReference>
<dbReference type="Pfam" id="PF02684">
    <property type="entry name" value="LpxB"/>
    <property type="match status" value="1"/>
</dbReference>
<comment type="similarity">
    <text evidence="10">Belongs to the LpxB family.</text>
</comment>
<evidence type="ECO:0000256" key="1">
    <source>
        <dbReference type="ARBA" id="ARBA00002056"/>
    </source>
</evidence>
<evidence type="ECO:0000313" key="12">
    <source>
        <dbReference type="EMBL" id="HGZ12391.1"/>
    </source>
</evidence>
<reference evidence="12" key="1">
    <citation type="journal article" date="2020" name="mSystems">
        <title>Genome- and Community-Level Interaction Insights into Carbon Utilization and Element Cycling Functions of Hydrothermarchaeota in Hydrothermal Sediment.</title>
        <authorList>
            <person name="Zhou Z."/>
            <person name="Liu Y."/>
            <person name="Xu W."/>
            <person name="Pan J."/>
            <person name="Luo Z.H."/>
            <person name="Li M."/>
        </authorList>
    </citation>
    <scope>NUCLEOTIDE SEQUENCE [LARGE SCALE GENOMIC DNA]</scope>
    <source>
        <strain evidence="12">SpSt-853</strain>
    </source>
</reference>
<name>A0A7C5AMI7_9BACT</name>
<dbReference type="InterPro" id="IPR003835">
    <property type="entry name" value="Glyco_trans_19"/>
</dbReference>
<keyword evidence="4 10" id="KW-0444">Lipid biosynthesis</keyword>
<evidence type="ECO:0000256" key="5">
    <source>
        <dbReference type="ARBA" id="ARBA00022556"/>
    </source>
</evidence>
<comment type="catalytic activity">
    <reaction evidence="9 10">
        <text>a lipid X + a UDP-2-N,3-O-bis[(3R)-3-hydroxyacyl]-alpha-D-glucosamine = a lipid A disaccharide + UDP + H(+)</text>
        <dbReference type="Rhea" id="RHEA:67828"/>
        <dbReference type="ChEBI" id="CHEBI:15378"/>
        <dbReference type="ChEBI" id="CHEBI:58223"/>
        <dbReference type="ChEBI" id="CHEBI:137748"/>
        <dbReference type="ChEBI" id="CHEBI:176338"/>
        <dbReference type="ChEBI" id="CHEBI:176343"/>
        <dbReference type="EC" id="2.4.1.182"/>
    </reaction>
</comment>
<keyword evidence="5 10" id="KW-0441">Lipid A biosynthesis</keyword>
<feature type="compositionally biased region" description="Gly residues" evidence="11">
    <location>
        <begin position="33"/>
        <end position="44"/>
    </location>
</feature>
<dbReference type="GO" id="GO:0005543">
    <property type="term" value="F:phospholipid binding"/>
    <property type="evidence" value="ECO:0007669"/>
    <property type="project" value="TreeGrafter"/>
</dbReference>
<dbReference type="NCBIfam" id="TIGR00215">
    <property type="entry name" value="lpxB"/>
    <property type="match status" value="1"/>
</dbReference>
<protein>
    <recommendedName>
        <fullName evidence="3 10">Lipid-A-disaccharide synthase</fullName>
        <ecNumber evidence="2 10">2.4.1.182</ecNumber>
    </recommendedName>
</protein>
<comment type="pathway">
    <text evidence="10">Bacterial outer membrane biogenesis; LPS lipid A biosynthesis.</text>
</comment>
<dbReference type="HAMAP" id="MF_00392">
    <property type="entry name" value="LpxB"/>
    <property type="match status" value="1"/>
</dbReference>
<dbReference type="GO" id="GO:0009245">
    <property type="term" value="P:lipid A biosynthetic process"/>
    <property type="evidence" value="ECO:0007669"/>
    <property type="project" value="UniProtKB-UniRule"/>
</dbReference>
<dbReference type="SUPFAM" id="SSF53756">
    <property type="entry name" value="UDP-Glycosyltransferase/glycogen phosphorylase"/>
    <property type="match status" value="1"/>
</dbReference>
<dbReference type="UniPathway" id="UPA00973"/>
<evidence type="ECO:0000256" key="4">
    <source>
        <dbReference type="ARBA" id="ARBA00022516"/>
    </source>
</evidence>
<evidence type="ECO:0000256" key="3">
    <source>
        <dbReference type="ARBA" id="ARBA00020902"/>
    </source>
</evidence>
<dbReference type="EC" id="2.4.1.182" evidence="2 10"/>
<evidence type="ECO:0000256" key="2">
    <source>
        <dbReference type="ARBA" id="ARBA00012687"/>
    </source>
</evidence>
<evidence type="ECO:0000256" key="11">
    <source>
        <dbReference type="SAM" id="MobiDB-lite"/>
    </source>
</evidence>
<proteinExistence type="inferred from homology"/>
<evidence type="ECO:0000256" key="6">
    <source>
        <dbReference type="ARBA" id="ARBA00022676"/>
    </source>
</evidence>
<gene>
    <name evidence="10" type="primary">lpxB</name>
    <name evidence="12" type="ORF">ENW48_09240</name>
</gene>
<keyword evidence="6 10" id="KW-0328">Glycosyltransferase</keyword>
<comment type="function">
    <text evidence="1 10">Condensation of UDP-2,3-diacylglucosamine and 2,3-diacylglucosamine-1-phosphate to form lipid A disaccharide, a precursor of lipid A, a phosphorylated glycolipid that anchors the lipopolysaccharide to the outer membrane of the cell.</text>
</comment>
<sequence length="447" mass="49100">MRGKGRQFLKERPGVGTSPACPTYFPPKFPQGFGEGGLEEGGGITDPRPSPPYQQTRVLIVAGEASGDRHGAQLVTEMRKLLPQARFLGVGGEALAAQGIQLLARAEDLAVVGFTEVAARLPAVIRALSAINRVLREQPFALVILVDFPDFNFWVARLASWRRVPVMYYIGPQVWAWRRYRVRTIARYVKRMVVIFPFEEDFYRRQGVPVTFVGHPFLETLPKLPPRNILLKEWGLDPQALTIALLPGSRPSEIERHLPTMLKAARLILLSLPEAQFLLPLASPTLRRRVEELVEDSWGEGDIITSSGGLPLKIVSGQAYGVLKAAHVAIVASGTVTLEAALAGVPAVIIYKLAPLTFLLARRVIRVPHVGMANLLAGERIYPELLQDYFTPAAVAREVLGWVTGPHRLSDLRPRLTRVVRSLGTPGAAARAAQVAVELLAEQGPHR</sequence>
<dbReference type="AlphaFoldDB" id="A0A7C5AMI7"/>